<dbReference type="SUPFAM" id="SSF54001">
    <property type="entry name" value="Cysteine proteinases"/>
    <property type="match status" value="1"/>
</dbReference>
<reference evidence="2" key="1">
    <citation type="submission" date="2021-11" db="EMBL/GenBank/DDBJ databases">
        <title>Purpureocillium_takamizusanense_genome.</title>
        <authorList>
            <person name="Nguyen N.-H."/>
        </authorList>
    </citation>
    <scope>NUCLEOTIDE SEQUENCE</scope>
    <source>
        <strain evidence="2">PT3</strain>
    </source>
</reference>
<sequence length="249" mass="26636">MQLKALAISLAAVVPLVSAFPITGNDVNCRASPGTDSKVVKTYAKGTDVKVTCQTNGESISGSTIWDKTGDNCYVSDFYVKTGSSGMVVGECSGGSKPPSGGSSYNGKISRKEILERANYWVSRHIPYSMSKTYPDPQGRRYRTDCSGFVSMALHANSPGYSTVSLPEIAKPISWSDIKPGDLVGTLGPGTGGAAGHVTLFKSFTDNTKKRYNTLECRGSAGCVAHVRDVGWKDGKFTSKPYRYTRVTD</sequence>
<dbReference type="EMBL" id="CP086355">
    <property type="protein sequence ID" value="UNI15477.1"/>
    <property type="molecule type" value="Genomic_DNA"/>
</dbReference>
<dbReference type="Proteomes" id="UP000829364">
    <property type="component" value="Chromosome 2"/>
</dbReference>
<keyword evidence="3" id="KW-1185">Reference proteome</keyword>
<dbReference type="KEGG" id="ptkz:JDV02_002007"/>
<dbReference type="Gene3D" id="2.30.30.40">
    <property type="entry name" value="SH3 Domains"/>
    <property type="match status" value="1"/>
</dbReference>
<evidence type="ECO:0008006" key="4">
    <source>
        <dbReference type="Google" id="ProtNLM"/>
    </source>
</evidence>
<gene>
    <name evidence="2" type="ORF">JDV02_002007</name>
</gene>
<dbReference type="RefSeq" id="XP_047838958.1">
    <property type="nucleotide sequence ID" value="XM_047982988.1"/>
</dbReference>
<keyword evidence="1" id="KW-0732">Signal</keyword>
<dbReference type="Gene3D" id="3.90.1720.10">
    <property type="entry name" value="endopeptidase domain like (from Nostoc punctiforme)"/>
    <property type="match status" value="1"/>
</dbReference>
<accession>A0A9Q8QA18</accession>
<evidence type="ECO:0000256" key="1">
    <source>
        <dbReference type="SAM" id="SignalP"/>
    </source>
</evidence>
<evidence type="ECO:0000313" key="3">
    <source>
        <dbReference type="Proteomes" id="UP000829364"/>
    </source>
</evidence>
<proteinExistence type="predicted"/>
<evidence type="ECO:0000313" key="2">
    <source>
        <dbReference type="EMBL" id="UNI15477.1"/>
    </source>
</evidence>
<dbReference type="OrthoDB" id="5358886at2759"/>
<name>A0A9Q8QA18_9HYPO</name>
<dbReference type="GeneID" id="72063968"/>
<organism evidence="2 3">
    <name type="scientific">Purpureocillium takamizusanense</name>
    <dbReference type="NCBI Taxonomy" id="2060973"/>
    <lineage>
        <taxon>Eukaryota</taxon>
        <taxon>Fungi</taxon>
        <taxon>Dikarya</taxon>
        <taxon>Ascomycota</taxon>
        <taxon>Pezizomycotina</taxon>
        <taxon>Sordariomycetes</taxon>
        <taxon>Hypocreomycetidae</taxon>
        <taxon>Hypocreales</taxon>
        <taxon>Ophiocordycipitaceae</taxon>
        <taxon>Purpureocillium</taxon>
    </lineage>
</organism>
<feature type="chain" id="PRO_5040504423" description="NlpC/P60-like cell-wall peptidase" evidence="1">
    <location>
        <begin position="20"/>
        <end position="249"/>
    </location>
</feature>
<dbReference type="AlphaFoldDB" id="A0A9Q8QA18"/>
<feature type="signal peptide" evidence="1">
    <location>
        <begin position="1"/>
        <end position="19"/>
    </location>
</feature>
<dbReference type="InterPro" id="IPR038765">
    <property type="entry name" value="Papain-like_cys_pep_sf"/>
</dbReference>
<protein>
    <recommendedName>
        <fullName evidence="4">NlpC/P60-like cell-wall peptidase</fullName>
    </recommendedName>
</protein>